<organism evidence="9 10">
    <name type="scientific">Salinirubellus salinus</name>
    <dbReference type="NCBI Taxonomy" id="1364945"/>
    <lineage>
        <taxon>Archaea</taxon>
        <taxon>Methanobacteriati</taxon>
        <taxon>Methanobacteriota</taxon>
        <taxon>Stenosarchaea group</taxon>
        <taxon>Halobacteria</taxon>
        <taxon>Halobacteriales</taxon>
        <taxon>Natronomonadaceae</taxon>
        <taxon>Salinirubellus</taxon>
    </lineage>
</organism>
<comment type="similarity">
    <text evidence="1 6">Belongs to the peptidase M42 family.</text>
</comment>
<keyword evidence="2" id="KW-0031">Aminopeptidase</keyword>
<evidence type="ECO:0000256" key="6">
    <source>
        <dbReference type="PIRNR" id="PIRNR001123"/>
    </source>
</evidence>
<keyword evidence="5" id="KW-0378">Hydrolase</keyword>
<evidence type="ECO:0000256" key="1">
    <source>
        <dbReference type="ARBA" id="ARBA00006272"/>
    </source>
</evidence>
<evidence type="ECO:0000256" key="4">
    <source>
        <dbReference type="ARBA" id="ARBA00022723"/>
    </source>
</evidence>
<dbReference type="PANTHER" id="PTHR32481">
    <property type="entry name" value="AMINOPEPTIDASE"/>
    <property type="match status" value="1"/>
</dbReference>
<keyword evidence="10" id="KW-1185">Reference proteome</keyword>
<dbReference type="SUPFAM" id="SSF101821">
    <property type="entry name" value="Aminopeptidase/glucanase lid domain"/>
    <property type="match status" value="1"/>
</dbReference>
<feature type="binding site" evidence="8">
    <location>
        <position position="212"/>
    </location>
    <ligand>
        <name>Zn(2+)</name>
        <dbReference type="ChEBI" id="CHEBI:29105"/>
        <label>2</label>
    </ligand>
</feature>
<reference evidence="9" key="1">
    <citation type="submission" date="2022-09" db="EMBL/GenBank/DDBJ databases">
        <title>Diverse halophilic archaea isolated from saline environments.</title>
        <authorList>
            <person name="Cui H.-L."/>
        </authorList>
    </citation>
    <scope>NUCLEOTIDE SEQUENCE</scope>
    <source>
        <strain evidence="9">ZS-35-S2</strain>
    </source>
</reference>
<evidence type="ECO:0000256" key="8">
    <source>
        <dbReference type="PIRSR" id="PIRSR001123-2"/>
    </source>
</evidence>
<dbReference type="PIRSF" id="PIRSF001123">
    <property type="entry name" value="PepA_GA"/>
    <property type="match status" value="1"/>
</dbReference>
<proteinExistence type="inferred from homology"/>
<feature type="active site" description="Proton acceptor" evidence="7">
    <location>
        <position position="211"/>
    </location>
</feature>
<evidence type="ECO:0000256" key="7">
    <source>
        <dbReference type="PIRSR" id="PIRSR001123-1"/>
    </source>
</evidence>
<dbReference type="Pfam" id="PF05343">
    <property type="entry name" value="Peptidase_M42"/>
    <property type="match status" value="1"/>
</dbReference>
<feature type="binding site" evidence="8">
    <location>
        <position position="179"/>
    </location>
    <ligand>
        <name>Zn(2+)</name>
        <dbReference type="ChEBI" id="CHEBI:29105"/>
        <label>1</label>
    </ligand>
</feature>
<name>A0A9E7UCY7_9EURY</name>
<dbReference type="EMBL" id="CP104003">
    <property type="protein sequence ID" value="UWM56419.1"/>
    <property type="molecule type" value="Genomic_DNA"/>
</dbReference>
<dbReference type="InterPro" id="IPR051464">
    <property type="entry name" value="Peptidase_M42_aminopept"/>
</dbReference>
<evidence type="ECO:0000313" key="9">
    <source>
        <dbReference type="EMBL" id="UWM56419.1"/>
    </source>
</evidence>
<feature type="binding site" evidence="8">
    <location>
        <position position="66"/>
    </location>
    <ligand>
        <name>Zn(2+)</name>
        <dbReference type="ChEBI" id="CHEBI:29105"/>
        <label>1</label>
    </ligand>
</feature>
<dbReference type="AlphaFoldDB" id="A0A9E7UCY7"/>
<keyword evidence="4 8" id="KW-0479">Metal-binding</keyword>
<dbReference type="SUPFAM" id="SSF53187">
    <property type="entry name" value="Zn-dependent exopeptidases"/>
    <property type="match status" value="1"/>
</dbReference>
<dbReference type="GO" id="GO:0004177">
    <property type="term" value="F:aminopeptidase activity"/>
    <property type="evidence" value="ECO:0007669"/>
    <property type="project" value="UniProtKB-UniRule"/>
</dbReference>
<dbReference type="Proteomes" id="UP001057580">
    <property type="component" value="Chromosome"/>
</dbReference>
<feature type="binding site" evidence="8">
    <location>
        <position position="321"/>
    </location>
    <ligand>
        <name>Zn(2+)</name>
        <dbReference type="ChEBI" id="CHEBI:29105"/>
        <label>2</label>
    </ligand>
</feature>
<evidence type="ECO:0000256" key="5">
    <source>
        <dbReference type="ARBA" id="ARBA00022801"/>
    </source>
</evidence>
<evidence type="ECO:0000256" key="3">
    <source>
        <dbReference type="ARBA" id="ARBA00022670"/>
    </source>
</evidence>
<evidence type="ECO:0000256" key="2">
    <source>
        <dbReference type="ARBA" id="ARBA00022438"/>
    </source>
</evidence>
<protein>
    <submittedName>
        <fullName evidence="9">M42 family peptidase</fullName>
    </submittedName>
</protein>
<dbReference type="GO" id="GO:0046872">
    <property type="term" value="F:metal ion binding"/>
    <property type="evidence" value="ECO:0007669"/>
    <property type="project" value="UniProtKB-UniRule"/>
</dbReference>
<dbReference type="Gene3D" id="3.40.630.10">
    <property type="entry name" value="Zn peptidases"/>
    <property type="match status" value="1"/>
</dbReference>
<gene>
    <name evidence="9" type="ORF">N0B31_09020</name>
</gene>
<accession>A0A9E7UCY7</accession>
<dbReference type="InterPro" id="IPR008007">
    <property type="entry name" value="Peptidase_M42"/>
</dbReference>
<comment type="cofactor">
    <cofactor evidence="8">
        <name>a divalent metal cation</name>
        <dbReference type="ChEBI" id="CHEBI:60240"/>
    </cofactor>
    <text evidence="8">Binds 2 divalent metal cations per subunit.</text>
</comment>
<keyword evidence="3" id="KW-0645">Protease</keyword>
<dbReference type="PANTHER" id="PTHR32481:SF0">
    <property type="entry name" value="AMINOPEPTIDASE YPDE-RELATED"/>
    <property type="match status" value="1"/>
</dbReference>
<dbReference type="GeneID" id="74942560"/>
<dbReference type="RefSeq" id="WP_260643533.1">
    <property type="nucleotide sequence ID" value="NZ_CP104003.1"/>
</dbReference>
<dbReference type="Gene3D" id="2.40.30.40">
    <property type="entry name" value="Peptidase M42, domain 2"/>
    <property type="match status" value="1"/>
</dbReference>
<sequence length="356" mass="37563">MDDAQRQFLYDLLTTPSPSGFEAPGQKVWLEYVEPYADEVHTDAYGNAVAVYEGGDSDTEVALAGHGDEIGLMVRDVTEEGFLKLSRIGGADKTVTRGQHVTVHTSDGPLPGVVGQDAIHLRDPDDENGKQPEVTDMFVDVGAADGEAAEELVEVGDPITFSSDVQELEGDRVAARGMDNRTGTWAAAEGFRRAVEAGAEATVYAVSTVQEEVGLRGATMVGFDLDPDVMIATDVCHALDYPGAPQDKTTPHDLGGGPVIARGTQNHPQLVAAGRQVAGDEGIDVQLAASGGPGGTDAVAFYTSRGGTPTLDIGLPNRYMHTPVEVIDWTDLDEVAQLKGTLAARIDEFEPFTAGI</sequence>
<dbReference type="InterPro" id="IPR023367">
    <property type="entry name" value="Peptidase_M42_dom2"/>
</dbReference>
<feature type="binding site" evidence="8">
    <location>
        <position position="179"/>
    </location>
    <ligand>
        <name>Zn(2+)</name>
        <dbReference type="ChEBI" id="CHEBI:29105"/>
        <label>2</label>
    </ligand>
</feature>
<feature type="binding site" evidence="8">
    <location>
        <position position="234"/>
    </location>
    <ligand>
        <name>Zn(2+)</name>
        <dbReference type="ChEBI" id="CHEBI:29105"/>
        <label>1</label>
    </ligand>
</feature>
<dbReference type="GO" id="GO:0006508">
    <property type="term" value="P:proteolysis"/>
    <property type="evidence" value="ECO:0007669"/>
    <property type="project" value="UniProtKB-KW"/>
</dbReference>
<evidence type="ECO:0000313" key="10">
    <source>
        <dbReference type="Proteomes" id="UP001057580"/>
    </source>
</evidence>
<dbReference type="KEGG" id="ssai:N0B31_09020"/>